<feature type="region of interest" description="Disordered" evidence="1">
    <location>
        <begin position="1"/>
        <end position="146"/>
    </location>
</feature>
<feature type="compositionally biased region" description="Acidic residues" evidence="1">
    <location>
        <begin position="1"/>
        <end position="18"/>
    </location>
</feature>
<organism evidence="2">
    <name type="scientific">Hordeum vulgare subsp. vulgare</name>
    <name type="common">Domesticated barley</name>
    <dbReference type="NCBI Taxonomy" id="112509"/>
    <lineage>
        <taxon>Eukaryota</taxon>
        <taxon>Viridiplantae</taxon>
        <taxon>Streptophyta</taxon>
        <taxon>Embryophyta</taxon>
        <taxon>Tracheophyta</taxon>
        <taxon>Spermatophyta</taxon>
        <taxon>Magnoliopsida</taxon>
        <taxon>Liliopsida</taxon>
        <taxon>Poales</taxon>
        <taxon>Poaceae</taxon>
        <taxon>BOP clade</taxon>
        <taxon>Pooideae</taxon>
        <taxon>Triticodae</taxon>
        <taxon>Triticeae</taxon>
        <taxon>Hordeinae</taxon>
        <taxon>Hordeum</taxon>
    </lineage>
</organism>
<feature type="compositionally biased region" description="Low complexity" evidence="1">
    <location>
        <begin position="164"/>
        <end position="174"/>
    </location>
</feature>
<proteinExistence type="evidence at transcript level"/>
<feature type="non-terminal residue" evidence="2">
    <location>
        <position position="1"/>
    </location>
</feature>
<dbReference type="PANTHER" id="PTHR31153:SF17">
    <property type="entry name" value="OS01G0774500 PROTEIN"/>
    <property type="match status" value="1"/>
</dbReference>
<evidence type="ECO:0000313" key="2">
    <source>
        <dbReference type="EMBL" id="BAK05921.1"/>
    </source>
</evidence>
<dbReference type="AlphaFoldDB" id="F2EEZ9"/>
<dbReference type="EMBL" id="AK374725">
    <property type="protein sequence ID" value="BAK05921.1"/>
    <property type="molecule type" value="mRNA"/>
</dbReference>
<feature type="compositionally biased region" description="Gly residues" evidence="1">
    <location>
        <begin position="79"/>
        <end position="96"/>
    </location>
</feature>
<accession>F2EEZ9</accession>
<reference evidence="2" key="1">
    <citation type="journal article" date="2011" name="Plant Physiol.">
        <title>Comprehensive sequence analysis of 24,783 barley full-length cDNAs derived from 12 clone libraries.</title>
        <authorList>
            <person name="Matsumoto T."/>
            <person name="Tanaka T."/>
            <person name="Sakai H."/>
            <person name="Amano N."/>
            <person name="Kanamori H."/>
            <person name="Kurita K."/>
            <person name="Kikuta A."/>
            <person name="Kamiya K."/>
            <person name="Yamamoto M."/>
            <person name="Ikawa H."/>
            <person name="Fujii N."/>
            <person name="Hori K."/>
            <person name="Itoh T."/>
            <person name="Sato K."/>
        </authorList>
    </citation>
    <scope>NUCLEOTIDE SEQUENCE</scope>
    <source>
        <tissue evidence="2">Flower</tissue>
    </source>
</reference>
<feature type="region of interest" description="Disordered" evidence="1">
    <location>
        <begin position="162"/>
        <end position="191"/>
    </location>
</feature>
<feature type="compositionally biased region" description="Low complexity" evidence="1">
    <location>
        <begin position="49"/>
        <end position="58"/>
    </location>
</feature>
<protein>
    <submittedName>
        <fullName evidence="2">Predicted protein</fullName>
    </submittedName>
</protein>
<name>F2EEZ9_HORVV</name>
<dbReference type="InterPro" id="IPR044802">
    <property type="entry name" value="NADKc-like"/>
</dbReference>
<evidence type="ECO:0000256" key="1">
    <source>
        <dbReference type="SAM" id="MobiDB-lite"/>
    </source>
</evidence>
<dbReference type="PANTHER" id="PTHR31153">
    <property type="entry name" value="CALMODULIN CALCIUM-DEPENDENT NAD KINASE"/>
    <property type="match status" value="1"/>
</dbReference>
<sequence>EDEVREGDERAEGDEALLDSDGGAQGDRDKLPRQPAALPHHGGDGPGGARQPQPGAAPDGRRHGRRQEHRAQADHEGGVLVGRGGERGGGGGGRVQGVGRHLPGHQLPRPPQRHAADRRAGAPVVDGRGGVGAGDGAERGAGRDHGRHAVVGAVRAADGGHGAVGAPAAVPHGGRVQGGRRRDDDRAVLGGRGGRGGVGPCCRMKPYRIELVGIICDAYLAVIRGIRRAIISGRAVRVNSQLRSHKRFAAAFRRYCDLVDNARLYSTNAIGGGKLIAWKDGDSRLLVDVEEIELLDRVSSINEEADCVHELYQNGHPTGGAGSVWEDLVASPVRASIQRELKAAILDSEACFPSP</sequence>